<proteinExistence type="predicted"/>
<comment type="caution">
    <text evidence="2">The sequence shown here is derived from an EMBL/GenBank/DDBJ whole genome shotgun (WGS) entry which is preliminary data.</text>
</comment>
<evidence type="ECO:0000313" key="3">
    <source>
        <dbReference type="Proteomes" id="UP000682733"/>
    </source>
</evidence>
<feature type="non-terminal residue" evidence="2">
    <location>
        <position position="1"/>
    </location>
</feature>
<dbReference type="Proteomes" id="UP000682733">
    <property type="component" value="Unassembled WGS sequence"/>
</dbReference>
<accession>A0A8S2Q2I6</accession>
<protein>
    <submittedName>
        <fullName evidence="2">Uncharacterized protein</fullName>
    </submittedName>
</protein>
<dbReference type="EMBL" id="CAJOBA010039506">
    <property type="protein sequence ID" value="CAF4078533.1"/>
    <property type="molecule type" value="Genomic_DNA"/>
</dbReference>
<dbReference type="AlphaFoldDB" id="A0A8S2Q2I6"/>
<name>A0A8S2Q2I6_9BILA</name>
<evidence type="ECO:0000313" key="1">
    <source>
        <dbReference type="EMBL" id="CAF1273153.1"/>
    </source>
</evidence>
<organism evidence="2 3">
    <name type="scientific">Didymodactylos carnosus</name>
    <dbReference type="NCBI Taxonomy" id="1234261"/>
    <lineage>
        <taxon>Eukaryota</taxon>
        <taxon>Metazoa</taxon>
        <taxon>Spiralia</taxon>
        <taxon>Gnathifera</taxon>
        <taxon>Rotifera</taxon>
        <taxon>Eurotatoria</taxon>
        <taxon>Bdelloidea</taxon>
        <taxon>Philodinida</taxon>
        <taxon>Philodinidae</taxon>
        <taxon>Didymodactylos</taxon>
    </lineage>
</organism>
<gene>
    <name evidence="1" type="ORF">OVA965_LOCUS27283</name>
    <name evidence="2" type="ORF">TMI583_LOCUS28031</name>
</gene>
<evidence type="ECO:0000313" key="2">
    <source>
        <dbReference type="EMBL" id="CAF4078533.1"/>
    </source>
</evidence>
<dbReference type="EMBL" id="CAJNOK010017943">
    <property type="protein sequence ID" value="CAF1273153.1"/>
    <property type="molecule type" value="Genomic_DNA"/>
</dbReference>
<dbReference type="Proteomes" id="UP000677228">
    <property type="component" value="Unassembled WGS sequence"/>
</dbReference>
<reference evidence="2" key="1">
    <citation type="submission" date="2021-02" db="EMBL/GenBank/DDBJ databases">
        <authorList>
            <person name="Nowell W R."/>
        </authorList>
    </citation>
    <scope>NUCLEOTIDE SEQUENCE</scope>
</reference>
<sequence>EYLIGKKQQSDESFMQLSQQAESMRVLMNTTNYAFGQIKSKMDITYPHRQRIVRDMRPIKEIVKLSPALSVTNLFVREMNRHSAPYDGDIIQALKSNCSRMVGDLDQPEKKYIDEERPIWSVRIPVHLPACSWNT</sequence>